<gene>
    <name evidence="2" type="ORF">IFO67_02190</name>
</gene>
<evidence type="ECO:0000256" key="1">
    <source>
        <dbReference type="SAM" id="SignalP"/>
    </source>
</evidence>
<dbReference type="Proteomes" id="UP000603602">
    <property type="component" value="Unassembled WGS sequence"/>
</dbReference>
<keyword evidence="3" id="KW-1185">Reference proteome</keyword>
<evidence type="ECO:0000313" key="3">
    <source>
        <dbReference type="Proteomes" id="UP000603602"/>
    </source>
</evidence>
<evidence type="ECO:0000313" key="2">
    <source>
        <dbReference type="EMBL" id="MBD8501682.1"/>
    </source>
</evidence>
<keyword evidence="1" id="KW-0732">Signal</keyword>
<feature type="signal peptide" evidence="1">
    <location>
        <begin position="1"/>
        <end position="33"/>
    </location>
</feature>
<sequence length="244" mass="26075">MSPGTAFHSKAKACLQHLAVLLLGALLAVPAAAGEPVIELPSSARPFAVGDKLVLNGLPISMRGFRSAQSVDELVAWFKRRLGAPVVETRHGSTVVLGKAADGHYLTVQLEADRRGVRGLAAVGALRAAAEDQGRYRQRTGPVLAALPHGSRLISELLSEDRGRQSWHLVVDNQYGEQLNSERVTALMRDRGLALERESHVSGEGRLLYFRGNGAEAMATVASAPDRRGAIVINFVGSALEAFQ</sequence>
<dbReference type="EMBL" id="JACYTO010000001">
    <property type="protein sequence ID" value="MBD8501682.1"/>
    <property type="molecule type" value="Genomic_DNA"/>
</dbReference>
<dbReference type="RefSeq" id="WP_187716520.1">
    <property type="nucleotide sequence ID" value="NZ_JACTAH010000001.1"/>
</dbReference>
<proteinExistence type="predicted"/>
<protein>
    <submittedName>
        <fullName evidence="2">Uncharacterized protein</fullName>
    </submittedName>
</protein>
<accession>A0ABR9B8A3</accession>
<reference evidence="3" key="1">
    <citation type="submission" date="2023-07" db="EMBL/GenBank/DDBJ databases">
        <title>Thauera sp. CAU 1555 isolated from sand of Yaerae Beach.</title>
        <authorList>
            <person name="Kim W."/>
        </authorList>
    </citation>
    <scope>NUCLEOTIDE SEQUENCE [LARGE SCALE GENOMIC DNA]</scope>
    <source>
        <strain evidence="3">CAU 1555</strain>
    </source>
</reference>
<name>A0ABR9B8A3_9RHOO</name>
<feature type="chain" id="PRO_5045754603" evidence="1">
    <location>
        <begin position="34"/>
        <end position="244"/>
    </location>
</feature>
<comment type="caution">
    <text evidence="2">The sequence shown here is derived from an EMBL/GenBank/DDBJ whole genome shotgun (WGS) entry which is preliminary data.</text>
</comment>
<organism evidence="2 3">
    <name type="scientific">Thauera sedimentorum</name>
    <dbReference type="NCBI Taxonomy" id="2767595"/>
    <lineage>
        <taxon>Bacteria</taxon>
        <taxon>Pseudomonadati</taxon>
        <taxon>Pseudomonadota</taxon>
        <taxon>Betaproteobacteria</taxon>
        <taxon>Rhodocyclales</taxon>
        <taxon>Zoogloeaceae</taxon>
        <taxon>Thauera</taxon>
    </lineage>
</organism>